<sequence length="81" mass="9947">MELWKRRIRINDTTSVKNYLFKAIRLRIFRQQSKWSVSERVSEDYHFRFEIDTGVTWIETDEMDNTLKKSIQFFTGDSDEY</sequence>
<name>A0ABP7QY31_9SPHI</name>
<dbReference type="EMBL" id="BAAAZC010000031">
    <property type="protein sequence ID" value="GAA3989719.1"/>
    <property type="molecule type" value="Genomic_DNA"/>
</dbReference>
<comment type="caution">
    <text evidence="1">The sequence shown here is derived from an EMBL/GenBank/DDBJ whole genome shotgun (WGS) entry which is preliminary data.</text>
</comment>
<proteinExistence type="predicted"/>
<dbReference type="Proteomes" id="UP001500742">
    <property type="component" value="Unassembled WGS sequence"/>
</dbReference>
<organism evidence="1 2">
    <name type="scientific">Mucilaginibacter dorajii</name>
    <dbReference type="NCBI Taxonomy" id="692994"/>
    <lineage>
        <taxon>Bacteria</taxon>
        <taxon>Pseudomonadati</taxon>
        <taxon>Bacteroidota</taxon>
        <taxon>Sphingobacteriia</taxon>
        <taxon>Sphingobacteriales</taxon>
        <taxon>Sphingobacteriaceae</taxon>
        <taxon>Mucilaginibacter</taxon>
    </lineage>
</organism>
<reference evidence="2" key="1">
    <citation type="journal article" date="2019" name="Int. J. Syst. Evol. Microbiol.">
        <title>The Global Catalogue of Microorganisms (GCM) 10K type strain sequencing project: providing services to taxonomists for standard genome sequencing and annotation.</title>
        <authorList>
            <consortium name="The Broad Institute Genomics Platform"/>
            <consortium name="The Broad Institute Genome Sequencing Center for Infectious Disease"/>
            <person name="Wu L."/>
            <person name="Ma J."/>
        </authorList>
    </citation>
    <scope>NUCLEOTIDE SEQUENCE [LARGE SCALE GENOMIC DNA]</scope>
    <source>
        <strain evidence="2">JCM 16601</strain>
    </source>
</reference>
<evidence type="ECO:0000313" key="1">
    <source>
        <dbReference type="EMBL" id="GAA3989719.1"/>
    </source>
</evidence>
<keyword evidence="2" id="KW-1185">Reference proteome</keyword>
<protein>
    <submittedName>
        <fullName evidence="1">Uncharacterized protein</fullName>
    </submittedName>
</protein>
<gene>
    <name evidence="1" type="ORF">GCM10022210_48830</name>
</gene>
<accession>A0ABP7QY31</accession>
<evidence type="ECO:0000313" key="2">
    <source>
        <dbReference type="Proteomes" id="UP001500742"/>
    </source>
</evidence>